<accession>A0A6N7Z6N3</accession>
<sequence>MNPLVHTARQLSTEMFAIEIDGAPADRNDVLPCWGPLDRLGIVVDRPFGALGASLLIQLAITAFYDERQARRSREQPAYPDFFLFHFGEYRGNFAPFDFVPSRKEVEVTAGHRAVLGAINDRGVTRLLVPDRAPRELEHVWKEPASAIDRIVSAYAYAPSGRTNASTIALTSCDQRAESNATMTLHPERWPSTYQAMLSQSAAAAERHAKVMHHAGQAEERYENNRTAQGRIRETYRSISVETALQMLYLED</sequence>
<evidence type="ECO:0000313" key="1">
    <source>
        <dbReference type="EMBL" id="MTD56594.1"/>
    </source>
</evidence>
<proteinExistence type="predicted"/>
<protein>
    <submittedName>
        <fullName evidence="1">Uncharacterized protein</fullName>
    </submittedName>
</protein>
<name>A0A6N7Z6N3_9PSEU</name>
<dbReference type="OrthoDB" id="2588235at2"/>
<keyword evidence="2" id="KW-1185">Reference proteome</keyword>
<gene>
    <name evidence="1" type="ORF">GKO32_21880</name>
</gene>
<dbReference type="EMBL" id="WMBA01000036">
    <property type="protein sequence ID" value="MTD56594.1"/>
    <property type="molecule type" value="Genomic_DNA"/>
</dbReference>
<comment type="caution">
    <text evidence="1">The sequence shown here is derived from an EMBL/GenBank/DDBJ whole genome shotgun (WGS) entry which is preliminary data.</text>
</comment>
<dbReference type="AlphaFoldDB" id="A0A6N7Z6N3"/>
<evidence type="ECO:0000313" key="2">
    <source>
        <dbReference type="Proteomes" id="UP000440096"/>
    </source>
</evidence>
<dbReference type="Proteomes" id="UP000440096">
    <property type="component" value="Unassembled WGS sequence"/>
</dbReference>
<reference evidence="1 2" key="1">
    <citation type="submission" date="2019-11" db="EMBL/GenBank/DDBJ databases">
        <title>Draft genome of Amycolatopsis RM579.</title>
        <authorList>
            <person name="Duangmal K."/>
            <person name="Mingma R."/>
        </authorList>
    </citation>
    <scope>NUCLEOTIDE SEQUENCE [LARGE SCALE GENOMIC DNA]</scope>
    <source>
        <strain evidence="1 2">RM579</strain>
    </source>
</reference>
<organism evidence="1 2">
    <name type="scientific">Amycolatopsis pithecellobii</name>
    <dbReference type="NCBI Taxonomy" id="664692"/>
    <lineage>
        <taxon>Bacteria</taxon>
        <taxon>Bacillati</taxon>
        <taxon>Actinomycetota</taxon>
        <taxon>Actinomycetes</taxon>
        <taxon>Pseudonocardiales</taxon>
        <taxon>Pseudonocardiaceae</taxon>
        <taxon>Amycolatopsis</taxon>
    </lineage>
</organism>
<dbReference type="RefSeq" id="WP_154758749.1">
    <property type="nucleotide sequence ID" value="NZ_WMBA01000036.1"/>
</dbReference>